<name>A0A5P1FUE7_ASPOF</name>
<dbReference type="GO" id="GO:0005506">
    <property type="term" value="F:iron ion binding"/>
    <property type="evidence" value="ECO:0007669"/>
    <property type="project" value="InterPro"/>
</dbReference>
<dbReference type="GO" id="GO:0016705">
    <property type="term" value="F:oxidoreductase activity, acting on paired donors, with incorporation or reduction of molecular oxygen"/>
    <property type="evidence" value="ECO:0007669"/>
    <property type="project" value="InterPro"/>
</dbReference>
<evidence type="ECO:0000313" key="2">
    <source>
        <dbReference type="EMBL" id="ONK81975.1"/>
    </source>
</evidence>
<dbReference type="InterPro" id="IPR002401">
    <property type="entry name" value="Cyt_P450_E_grp-I"/>
</dbReference>
<dbReference type="AlphaFoldDB" id="A0A5P1FUE7"/>
<reference evidence="3" key="1">
    <citation type="journal article" date="2017" name="Nat. Commun.">
        <title>The asparagus genome sheds light on the origin and evolution of a young Y chromosome.</title>
        <authorList>
            <person name="Harkess A."/>
            <person name="Zhou J."/>
            <person name="Xu C."/>
            <person name="Bowers J.E."/>
            <person name="Van der Hulst R."/>
            <person name="Ayyampalayam S."/>
            <person name="Mercati F."/>
            <person name="Riccardi P."/>
            <person name="McKain M.R."/>
            <person name="Kakrana A."/>
            <person name="Tang H."/>
            <person name="Ray J."/>
            <person name="Groenendijk J."/>
            <person name="Arikit S."/>
            <person name="Mathioni S.M."/>
            <person name="Nakano M."/>
            <person name="Shan H."/>
            <person name="Telgmann-Rauber A."/>
            <person name="Kanno A."/>
            <person name="Yue Z."/>
            <person name="Chen H."/>
            <person name="Li W."/>
            <person name="Chen Y."/>
            <person name="Xu X."/>
            <person name="Zhang Y."/>
            <person name="Luo S."/>
            <person name="Chen H."/>
            <person name="Gao J."/>
            <person name="Mao Z."/>
            <person name="Pires J.C."/>
            <person name="Luo M."/>
            <person name="Kudrna D."/>
            <person name="Wing R.A."/>
            <person name="Meyers B.C."/>
            <person name="Yi K."/>
            <person name="Kong H."/>
            <person name="Lavrijsen P."/>
            <person name="Sunseri F."/>
            <person name="Falavigna A."/>
            <person name="Ye Y."/>
            <person name="Leebens-Mack J.H."/>
            <person name="Chen G."/>
        </authorList>
    </citation>
    <scope>NUCLEOTIDE SEQUENCE [LARGE SCALE GENOMIC DNA]</scope>
    <source>
        <strain evidence="3">cv. DH0086</strain>
    </source>
</reference>
<proteinExistence type="predicted"/>
<gene>
    <name evidence="2" type="ORF">A4U43_C01F34830</name>
</gene>
<keyword evidence="3" id="KW-1185">Reference proteome</keyword>
<dbReference type="SUPFAM" id="SSF48264">
    <property type="entry name" value="Cytochrome P450"/>
    <property type="match status" value="1"/>
</dbReference>
<accession>A0A5P1FUE7</accession>
<feature type="compositionally biased region" description="Polar residues" evidence="1">
    <location>
        <begin position="280"/>
        <end position="296"/>
    </location>
</feature>
<dbReference type="PRINTS" id="PR00463">
    <property type="entry name" value="EP450I"/>
</dbReference>
<dbReference type="InterPro" id="IPR036396">
    <property type="entry name" value="Cyt_P450_sf"/>
</dbReference>
<protein>
    <recommendedName>
        <fullName evidence="4">Cytochrome P450</fullName>
    </recommendedName>
</protein>
<sequence>MRKLCVVRLFSRRRAESWTSVRDEIDNSIASVVASIGQNLDVGGLAFSLMTNVTYRAAFGARSDADQAEFGAIVAEFSRLFGAFGVGDMFPWLRWWDAQGIKRRMKKARAELDQFINRIIDEHLAKKPKEEGSTEEVDMVDDMIAFLDENEEGGDNEGQESLKLSRDNIKGIIMDVMFGGTETVASVLEWAMSELLKHPSELLRAQQELAQVVGLDRKVKSRPRPTPVRSNAIHQRKTLRLPPPMPRSSPLCRPPTPSSPAASSGQNPDVGQTGAIGSGRKSSGRSLNSVRRPSQS</sequence>
<dbReference type="Gene3D" id="1.10.630.10">
    <property type="entry name" value="Cytochrome P450"/>
    <property type="match status" value="1"/>
</dbReference>
<dbReference type="InterPro" id="IPR053062">
    <property type="entry name" value="CYP450_84A"/>
</dbReference>
<dbReference type="EMBL" id="CM007381">
    <property type="protein sequence ID" value="ONK81975.1"/>
    <property type="molecule type" value="Genomic_DNA"/>
</dbReference>
<dbReference type="GO" id="GO:0020037">
    <property type="term" value="F:heme binding"/>
    <property type="evidence" value="ECO:0007669"/>
    <property type="project" value="InterPro"/>
</dbReference>
<feature type="compositionally biased region" description="Pro residues" evidence="1">
    <location>
        <begin position="241"/>
        <end position="258"/>
    </location>
</feature>
<dbReference type="OMA" id="INCKFAI"/>
<feature type="region of interest" description="Disordered" evidence="1">
    <location>
        <begin position="216"/>
        <end position="296"/>
    </location>
</feature>
<dbReference type="Gramene" id="ONK81975">
    <property type="protein sequence ID" value="ONK81975"/>
    <property type="gene ID" value="A4U43_C01F34830"/>
</dbReference>
<dbReference type="InterPro" id="IPR001128">
    <property type="entry name" value="Cyt_P450"/>
</dbReference>
<dbReference type="PANTHER" id="PTHR47945:SF5">
    <property type="entry name" value="CYTOCHROME P450 84A1-RELATED"/>
    <property type="match status" value="1"/>
</dbReference>
<evidence type="ECO:0000313" key="3">
    <source>
        <dbReference type="Proteomes" id="UP000243459"/>
    </source>
</evidence>
<dbReference type="PANTHER" id="PTHR47945">
    <property type="entry name" value="CYTOCHROME P450 84A1-RELATED"/>
    <property type="match status" value="1"/>
</dbReference>
<evidence type="ECO:0008006" key="4">
    <source>
        <dbReference type="Google" id="ProtNLM"/>
    </source>
</evidence>
<organism evidence="2 3">
    <name type="scientific">Asparagus officinalis</name>
    <name type="common">Garden asparagus</name>
    <dbReference type="NCBI Taxonomy" id="4686"/>
    <lineage>
        <taxon>Eukaryota</taxon>
        <taxon>Viridiplantae</taxon>
        <taxon>Streptophyta</taxon>
        <taxon>Embryophyta</taxon>
        <taxon>Tracheophyta</taxon>
        <taxon>Spermatophyta</taxon>
        <taxon>Magnoliopsida</taxon>
        <taxon>Liliopsida</taxon>
        <taxon>Asparagales</taxon>
        <taxon>Asparagaceae</taxon>
        <taxon>Asparagoideae</taxon>
        <taxon>Asparagus</taxon>
    </lineage>
</organism>
<dbReference type="Pfam" id="PF00067">
    <property type="entry name" value="p450"/>
    <property type="match status" value="1"/>
</dbReference>
<evidence type="ECO:0000256" key="1">
    <source>
        <dbReference type="SAM" id="MobiDB-lite"/>
    </source>
</evidence>
<dbReference type="GO" id="GO:0004497">
    <property type="term" value="F:monooxygenase activity"/>
    <property type="evidence" value="ECO:0007669"/>
    <property type="project" value="InterPro"/>
</dbReference>
<dbReference type="Proteomes" id="UP000243459">
    <property type="component" value="Chromosome 1"/>
</dbReference>